<evidence type="ECO:0000313" key="5">
    <source>
        <dbReference type="Proteomes" id="UP000460435"/>
    </source>
</evidence>
<evidence type="ECO:0000256" key="1">
    <source>
        <dbReference type="SAM" id="MobiDB-lite"/>
    </source>
</evidence>
<dbReference type="AlphaFoldDB" id="A0A7K3MBZ2"/>
<feature type="region of interest" description="Disordered" evidence="1">
    <location>
        <begin position="182"/>
        <end position="222"/>
    </location>
</feature>
<feature type="transmembrane region" description="Helical" evidence="2">
    <location>
        <begin position="20"/>
        <end position="39"/>
    </location>
</feature>
<feature type="compositionally biased region" description="Acidic residues" evidence="1">
    <location>
        <begin position="183"/>
        <end position="206"/>
    </location>
</feature>
<organism evidence="4 5">
    <name type="scientific">Phytoactinopolyspora mesophila</name>
    <dbReference type="NCBI Taxonomy" id="2650750"/>
    <lineage>
        <taxon>Bacteria</taxon>
        <taxon>Bacillati</taxon>
        <taxon>Actinomycetota</taxon>
        <taxon>Actinomycetes</taxon>
        <taxon>Jiangellales</taxon>
        <taxon>Jiangellaceae</taxon>
        <taxon>Phytoactinopolyspora</taxon>
    </lineage>
</organism>
<name>A0A7K3MBZ2_9ACTN</name>
<dbReference type="Proteomes" id="UP000460435">
    <property type="component" value="Unassembled WGS sequence"/>
</dbReference>
<feature type="domain" description="SH3b" evidence="3">
    <location>
        <begin position="119"/>
        <end position="187"/>
    </location>
</feature>
<dbReference type="RefSeq" id="WP_162453384.1">
    <property type="nucleotide sequence ID" value="NZ_WLZY01000013.1"/>
</dbReference>
<reference evidence="4 5" key="1">
    <citation type="submission" date="2019-11" db="EMBL/GenBank/DDBJ databases">
        <authorList>
            <person name="Li X.-J."/>
            <person name="Feng X.-M."/>
        </authorList>
    </citation>
    <scope>NUCLEOTIDE SEQUENCE [LARGE SCALE GENOMIC DNA]</scope>
    <source>
        <strain evidence="4 5">XMNu-373</strain>
    </source>
</reference>
<dbReference type="Gene3D" id="2.30.30.40">
    <property type="entry name" value="SH3 Domains"/>
    <property type="match status" value="1"/>
</dbReference>
<dbReference type="PROSITE" id="PS51781">
    <property type="entry name" value="SH3B"/>
    <property type="match status" value="1"/>
</dbReference>
<protein>
    <submittedName>
        <fullName evidence="4">SH3 domain-containing protein</fullName>
    </submittedName>
</protein>
<keyword evidence="2" id="KW-0812">Transmembrane</keyword>
<evidence type="ECO:0000259" key="3">
    <source>
        <dbReference type="PROSITE" id="PS51781"/>
    </source>
</evidence>
<dbReference type="EMBL" id="WLZY01000013">
    <property type="protein sequence ID" value="NDL60680.1"/>
    <property type="molecule type" value="Genomic_DNA"/>
</dbReference>
<sequence length="333" mass="35736">MSKARHKHVRTRRPRSRRIATYALPVAMAVSVPATLVAWPGSTTAPETIELGAGDGNIDREAALGRGLVDRTPRPSATPDAFTATPDVEANETQEEEPAETPEPEPTEPPDEEPSETPEPEPTVAGQMYVTTSLNVRTGPATSADSLTILAAGSEVDVTGETDGDWTQILHDGAVAWVSSDYLSEEEPSEDTDDTGSDDTGSDDTDNGISSAECPTGSAVESGLTPDAIRVHRAVCARFPQIDTYHGVRSGGGAHSEGRALDVMVRGSLGDEIAEWVRANHRELGVSEVIWAQRIWTVQRSSEGWRPMEDRGSDTDNHYDHVHVTVYGDRGTT</sequence>
<accession>A0A7K3MBZ2</accession>
<comment type="caution">
    <text evidence="4">The sequence shown here is derived from an EMBL/GenBank/DDBJ whole genome shotgun (WGS) entry which is preliminary data.</text>
</comment>
<keyword evidence="5" id="KW-1185">Reference proteome</keyword>
<proteinExistence type="predicted"/>
<feature type="region of interest" description="Disordered" evidence="1">
    <location>
        <begin position="66"/>
        <end position="123"/>
    </location>
</feature>
<dbReference type="InterPro" id="IPR058593">
    <property type="entry name" value="ARB_07466-like_C"/>
</dbReference>
<dbReference type="Pfam" id="PF26571">
    <property type="entry name" value="VldE"/>
    <property type="match status" value="1"/>
</dbReference>
<dbReference type="SMART" id="SM00287">
    <property type="entry name" value="SH3b"/>
    <property type="match status" value="1"/>
</dbReference>
<dbReference type="Pfam" id="PF08239">
    <property type="entry name" value="SH3_3"/>
    <property type="match status" value="1"/>
</dbReference>
<keyword evidence="2" id="KW-1133">Transmembrane helix</keyword>
<evidence type="ECO:0000256" key="2">
    <source>
        <dbReference type="SAM" id="Phobius"/>
    </source>
</evidence>
<feature type="compositionally biased region" description="Acidic residues" evidence="1">
    <location>
        <begin position="89"/>
        <end position="119"/>
    </location>
</feature>
<gene>
    <name evidence="4" type="ORF">F7O44_26745</name>
</gene>
<keyword evidence="2" id="KW-0472">Membrane</keyword>
<dbReference type="InterPro" id="IPR003646">
    <property type="entry name" value="SH3-like_bac-type"/>
</dbReference>
<evidence type="ECO:0000313" key="4">
    <source>
        <dbReference type="EMBL" id="NDL60680.1"/>
    </source>
</evidence>